<name>A0A1Y2BL34_9TREE</name>
<evidence type="ECO:0000313" key="6">
    <source>
        <dbReference type="EMBL" id="ORY35479.1"/>
    </source>
</evidence>
<dbReference type="GO" id="GO:0008094">
    <property type="term" value="F:ATP-dependent activity, acting on DNA"/>
    <property type="evidence" value="ECO:0007669"/>
    <property type="project" value="TreeGrafter"/>
</dbReference>
<dbReference type="SMART" id="SM00490">
    <property type="entry name" value="HELICc"/>
    <property type="match status" value="1"/>
</dbReference>
<dbReference type="PANTHER" id="PTHR45626">
    <property type="entry name" value="TRANSCRIPTION TERMINATION FACTOR 2-RELATED"/>
    <property type="match status" value="1"/>
</dbReference>
<dbReference type="SMART" id="SM00487">
    <property type="entry name" value="DEXDc"/>
    <property type="match status" value="1"/>
</dbReference>
<dbReference type="InterPro" id="IPR001650">
    <property type="entry name" value="Helicase_C-like"/>
</dbReference>
<feature type="compositionally biased region" description="Basic and acidic residues" evidence="4">
    <location>
        <begin position="568"/>
        <end position="578"/>
    </location>
</feature>
<keyword evidence="3" id="KW-0067">ATP-binding</keyword>
<dbReference type="InParanoid" id="A0A1Y2BL34"/>
<dbReference type="Pfam" id="PF00176">
    <property type="entry name" value="SNF2-rel_dom"/>
    <property type="match status" value="1"/>
</dbReference>
<dbReference type="InterPro" id="IPR000330">
    <property type="entry name" value="SNF2_N"/>
</dbReference>
<keyword evidence="7" id="KW-1185">Reference proteome</keyword>
<feature type="region of interest" description="Disordered" evidence="4">
    <location>
        <begin position="1113"/>
        <end position="1168"/>
    </location>
</feature>
<dbReference type="AlphaFoldDB" id="A0A1Y2BL34"/>
<dbReference type="STRING" id="71784.A0A1Y2BL34"/>
<dbReference type="InterPro" id="IPR038718">
    <property type="entry name" value="SNF2-like_sf"/>
</dbReference>
<dbReference type="GO" id="GO:0016787">
    <property type="term" value="F:hydrolase activity"/>
    <property type="evidence" value="ECO:0007669"/>
    <property type="project" value="UniProtKB-KW"/>
</dbReference>
<dbReference type="Proteomes" id="UP000193986">
    <property type="component" value="Unassembled WGS sequence"/>
</dbReference>
<dbReference type="GO" id="GO:0006281">
    <property type="term" value="P:DNA repair"/>
    <property type="evidence" value="ECO:0007669"/>
    <property type="project" value="TreeGrafter"/>
</dbReference>
<feature type="compositionally biased region" description="Basic and acidic residues" evidence="4">
    <location>
        <begin position="547"/>
        <end position="558"/>
    </location>
</feature>
<dbReference type="Gene3D" id="3.40.50.300">
    <property type="entry name" value="P-loop containing nucleotide triphosphate hydrolases"/>
    <property type="match status" value="1"/>
</dbReference>
<evidence type="ECO:0000256" key="3">
    <source>
        <dbReference type="ARBA" id="ARBA00022840"/>
    </source>
</evidence>
<dbReference type="InterPro" id="IPR027417">
    <property type="entry name" value="P-loop_NTPase"/>
</dbReference>
<evidence type="ECO:0000313" key="7">
    <source>
        <dbReference type="Proteomes" id="UP000193986"/>
    </source>
</evidence>
<gene>
    <name evidence="6" type="ORF">BCR39DRAFT_509968</name>
</gene>
<dbReference type="InterPro" id="IPR049730">
    <property type="entry name" value="SNF2/RAD54-like_C"/>
</dbReference>
<feature type="compositionally biased region" description="Basic residues" evidence="4">
    <location>
        <begin position="1158"/>
        <end position="1168"/>
    </location>
</feature>
<feature type="region of interest" description="Disordered" evidence="4">
    <location>
        <begin position="854"/>
        <end position="875"/>
    </location>
</feature>
<dbReference type="EMBL" id="MCFC01000001">
    <property type="protein sequence ID" value="ORY35479.1"/>
    <property type="molecule type" value="Genomic_DNA"/>
</dbReference>
<comment type="caution">
    <text evidence="6">The sequence shown here is derived from an EMBL/GenBank/DDBJ whole genome shotgun (WGS) entry which is preliminary data.</text>
</comment>
<dbReference type="CDD" id="cd18793">
    <property type="entry name" value="SF2_C_SNF"/>
    <property type="match status" value="1"/>
</dbReference>
<dbReference type="InterPro" id="IPR050628">
    <property type="entry name" value="SNF2_RAD54_helicase_TF"/>
</dbReference>
<evidence type="ECO:0000256" key="1">
    <source>
        <dbReference type="ARBA" id="ARBA00022741"/>
    </source>
</evidence>
<organism evidence="6 7">
    <name type="scientific">Naematelia encephala</name>
    <dbReference type="NCBI Taxonomy" id="71784"/>
    <lineage>
        <taxon>Eukaryota</taxon>
        <taxon>Fungi</taxon>
        <taxon>Dikarya</taxon>
        <taxon>Basidiomycota</taxon>
        <taxon>Agaricomycotina</taxon>
        <taxon>Tremellomycetes</taxon>
        <taxon>Tremellales</taxon>
        <taxon>Naemateliaceae</taxon>
        <taxon>Naematelia</taxon>
    </lineage>
</organism>
<dbReference type="Pfam" id="PF00271">
    <property type="entry name" value="Helicase_C"/>
    <property type="match status" value="1"/>
</dbReference>
<dbReference type="GO" id="GO:0005524">
    <property type="term" value="F:ATP binding"/>
    <property type="evidence" value="ECO:0007669"/>
    <property type="project" value="UniProtKB-KW"/>
</dbReference>
<evidence type="ECO:0000256" key="2">
    <source>
        <dbReference type="ARBA" id="ARBA00022801"/>
    </source>
</evidence>
<keyword evidence="2" id="KW-0378">Hydrolase</keyword>
<dbReference type="Gene3D" id="3.40.50.10810">
    <property type="entry name" value="Tandem AAA-ATPase domain"/>
    <property type="match status" value="1"/>
</dbReference>
<accession>A0A1Y2BL34</accession>
<proteinExistence type="predicted"/>
<protein>
    <submittedName>
        <fullName evidence="6">SNF2 family N-terminal domain-domain-containing protein</fullName>
    </submittedName>
</protein>
<feature type="region of interest" description="Disordered" evidence="4">
    <location>
        <begin position="527"/>
        <end position="589"/>
    </location>
</feature>
<evidence type="ECO:0000259" key="5">
    <source>
        <dbReference type="PROSITE" id="PS51194"/>
    </source>
</evidence>
<dbReference type="SUPFAM" id="SSF52540">
    <property type="entry name" value="P-loop containing nucleoside triphosphate hydrolases"/>
    <property type="match status" value="2"/>
</dbReference>
<reference evidence="6 7" key="1">
    <citation type="submission" date="2016-07" db="EMBL/GenBank/DDBJ databases">
        <title>Pervasive Adenine N6-methylation of Active Genes in Fungi.</title>
        <authorList>
            <consortium name="DOE Joint Genome Institute"/>
            <person name="Mondo S.J."/>
            <person name="Dannebaum R.O."/>
            <person name="Kuo R.C."/>
            <person name="Labutti K."/>
            <person name="Haridas S."/>
            <person name="Kuo A."/>
            <person name="Salamov A."/>
            <person name="Ahrendt S.R."/>
            <person name="Lipzen A."/>
            <person name="Sullivan W."/>
            <person name="Andreopoulos W.B."/>
            <person name="Clum A."/>
            <person name="Lindquist E."/>
            <person name="Daum C."/>
            <person name="Ramamoorthy G.K."/>
            <person name="Gryganskyi A."/>
            <person name="Culley D."/>
            <person name="Magnuson J.K."/>
            <person name="James T.Y."/>
            <person name="O'Malley M.A."/>
            <person name="Stajich J.E."/>
            <person name="Spatafora J.W."/>
            <person name="Visel A."/>
            <person name="Grigoriev I.V."/>
        </authorList>
    </citation>
    <scope>NUCLEOTIDE SEQUENCE [LARGE SCALE GENOMIC DNA]</scope>
    <source>
        <strain evidence="6 7">68-887.2</strain>
    </source>
</reference>
<dbReference type="PROSITE" id="PS51194">
    <property type="entry name" value="HELICASE_CTER"/>
    <property type="match status" value="1"/>
</dbReference>
<dbReference type="GO" id="GO:0005634">
    <property type="term" value="C:nucleus"/>
    <property type="evidence" value="ECO:0007669"/>
    <property type="project" value="TreeGrafter"/>
</dbReference>
<feature type="domain" description="Helicase C-terminal" evidence="5">
    <location>
        <begin position="947"/>
        <end position="1101"/>
    </location>
</feature>
<evidence type="ECO:0000256" key="4">
    <source>
        <dbReference type="SAM" id="MobiDB-lite"/>
    </source>
</evidence>
<dbReference type="InterPro" id="IPR014001">
    <property type="entry name" value="Helicase_ATP-bd"/>
</dbReference>
<dbReference type="PANTHER" id="PTHR45626:SF51">
    <property type="entry name" value="SNF2-RELATED DOMAIN-CONTAINING PROTEIN"/>
    <property type="match status" value="1"/>
</dbReference>
<keyword evidence="1" id="KW-0547">Nucleotide-binding</keyword>
<dbReference type="OrthoDB" id="2801544at2759"/>
<sequence>MSTPDVAPALAADRSHAVQLGSFPLLDCPFYATINFPDCWCVLDPGFLEMGDWSLEDKETQDRLKTLRFFLRDPGVGVEAQYRRADGGFFVRVSVIPADAPGSSWGDPYGKGSRKANMRRLLGWITDDWEGEGNGKLIMGTNPDDANLSMRGIYTQLPDPPKPDFTDVSTSRAKDVELFSRLEGYEQLPGLKSTLRSYQMRSVAKMVRQELQPNTLVDLCCVPVPEAGREGRYYVNQSTYEIFTDPSTAQFPRGGILCEQMGVGKTLICLALILATLHQPCDAPPVDENTSLVVTGTALRTYPGLAYSRLRERLEEFPDAAESYKPIKPSLAMLCADVLARDDPSAANDTIITSDRNLRKLLCQTPFYYEFPIAILDNRLRNTRIDETTRSANRVYLSPATLVIVPAILLSQWRQEIDKHLEKNALRLCFVKAEDKMPELHHLLASDLVLLDVDKLGMEARKGSQSVLKQARWKRLLLDEGSLANQQTNVIRFARDLNIDRKWLITGTPTRNMHQGAEGETADIAGALPGGVQFSEGTKPVAEGSEAESKPTTSRDADAPLFANFDTGDEKPDRKADFEVEDQGNARTEDLTGWTKRDREDSNRFGGMLCNFLGADLFSLEGVTFRSVVSGKLCAKGGPSYGSVARMRELMENVMVKHRSGTVNEEIAVPPLTTVIQYLDLDPLQRTSYNALAALIAGNIYTVSAKSQGHFLHAKNKRAFQNVIFNLHLACFWYTSPEMNLLGSLEASQAHLNEAQMTEENRTLLEEAVQQLRSAIEDPVWSEWNSNVHFSLPFDASLLPEVIKVASTRSPNSNPNLVDAGMLLKLRNDNKGGVSLDELSTIAAIELAATSFAAQPTGKSKTSRGKKLDDGVSSQVKAPVPVSSETMVASRGKQRTTVHDVEGIDEQLQLARSNAAALRERPDHTDLPRPLPERMQTYSRSAKVNYVLHSILSAHEEDKFVIFGSVSEIGHLTEALDLADIKSCYVGAGVMSKIERRESLRKFEEPDVKVCMLELNLGARGLTMTLANRMIFLSPVWNLDVQAQAIKRIHRIGQTRPTKVEILVTRGTFEEEIARRETVSRTDEEEKLYSRAMVEKPRFVYTSHMPTFRFDARMAPHPPQAGDGEVVEVAQTDRKGKKRARTERSKRDMTPSAAQSSRPKKKAKTRFA</sequence>